<dbReference type="Pfam" id="PF14520">
    <property type="entry name" value="HHH_5"/>
    <property type="match status" value="1"/>
</dbReference>
<dbReference type="InterPro" id="IPR010996">
    <property type="entry name" value="HHH_MUS81"/>
</dbReference>
<evidence type="ECO:0000256" key="7">
    <source>
        <dbReference type="ARBA" id="ARBA00049244"/>
    </source>
</evidence>
<dbReference type="PIRSF" id="PIRSF005047">
    <property type="entry name" value="UCP005047_YshC"/>
    <property type="match status" value="1"/>
</dbReference>
<dbReference type="Pfam" id="PF02811">
    <property type="entry name" value="PHP"/>
    <property type="match status" value="1"/>
</dbReference>
<dbReference type="Gene3D" id="3.20.20.140">
    <property type="entry name" value="Metal-dependent hydrolases"/>
    <property type="match status" value="1"/>
</dbReference>
<dbReference type="PANTHER" id="PTHR36928:SF1">
    <property type="entry name" value="PHOSPHATASE YCDX-RELATED"/>
    <property type="match status" value="1"/>
</dbReference>
<feature type="domain" description="Polymerase/histidinol phosphatase N-terminal" evidence="8">
    <location>
        <begin position="359"/>
        <end position="442"/>
    </location>
</feature>
<reference evidence="10 11" key="1">
    <citation type="submission" date="2020-07" db="EMBL/GenBank/DDBJ databases">
        <title>Huge and variable diversity of episymbiotic CPR bacteria and DPANN archaea in groundwater ecosystems.</title>
        <authorList>
            <person name="He C.Y."/>
            <person name="Keren R."/>
            <person name="Whittaker M."/>
            <person name="Farag I.F."/>
            <person name="Doudna J."/>
            <person name="Cate J.H.D."/>
            <person name="Banfield J.F."/>
        </authorList>
    </citation>
    <scope>NUCLEOTIDE SEQUENCE [LARGE SCALE GENOMIC DNA]</scope>
    <source>
        <strain evidence="10">NC_groundwater_541_Ag_S-0.1um_46_50</strain>
    </source>
</reference>
<evidence type="ECO:0000256" key="2">
    <source>
        <dbReference type="ARBA" id="ARBA00022679"/>
    </source>
</evidence>
<dbReference type="SUPFAM" id="SSF47802">
    <property type="entry name" value="DNA polymerase beta, N-terminal domain-like"/>
    <property type="match status" value="1"/>
</dbReference>
<gene>
    <name evidence="10" type="primary">polX</name>
    <name evidence="10" type="ORF">HYW89_02900</name>
</gene>
<protein>
    <recommendedName>
        <fullName evidence="1">DNA-directed DNA polymerase</fullName>
        <ecNumber evidence="1">2.7.7.7</ecNumber>
    </recommendedName>
</protein>
<dbReference type="GO" id="GO:0003677">
    <property type="term" value="F:DNA binding"/>
    <property type="evidence" value="ECO:0007669"/>
    <property type="project" value="InterPro"/>
</dbReference>
<evidence type="ECO:0000256" key="4">
    <source>
        <dbReference type="ARBA" id="ARBA00022763"/>
    </source>
</evidence>
<keyword evidence="10" id="KW-0378">Hydrolase</keyword>
<evidence type="ECO:0000256" key="6">
    <source>
        <dbReference type="ARBA" id="ARBA00023204"/>
    </source>
</evidence>
<dbReference type="InterPro" id="IPR022311">
    <property type="entry name" value="PolX-like"/>
</dbReference>
<dbReference type="InterPro" id="IPR004013">
    <property type="entry name" value="PHP_dom"/>
</dbReference>
<dbReference type="PANTHER" id="PTHR36928">
    <property type="entry name" value="PHOSPHATASE YCDX-RELATED"/>
    <property type="match status" value="1"/>
</dbReference>
<keyword evidence="5" id="KW-0239">DNA-directed DNA polymerase</keyword>
<evidence type="ECO:0000313" key="11">
    <source>
        <dbReference type="Proteomes" id="UP000595618"/>
    </source>
</evidence>
<feature type="domain" description="DNA-directed DNA polymerase X" evidence="9">
    <location>
        <begin position="1"/>
        <end position="335"/>
    </location>
</feature>
<dbReference type="SUPFAM" id="SSF81301">
    <property type="entry name" value="Nucleotidyltransferase"/>
    <property type="match status" value="1"/>
</dbReference>
<dbReference type="GO" id="GO:0006281">
    <property type="term" value="P:DNA repair"/>
    <property type="evidence" value="ECO:0007669"/>
    <property type="project" value="UniProtKB-KW"/>
</dbReference>
<dbReference type="SMART" id="SM00483">
    <property type="entry name" value="POLXc"/>
    <property type="match status" value="1"/>
</dbReference>
<dbReference type="GO" id="GO:0005829">
    <property type="term" value="C:cytosol"/>
    <property type="evidence" value="ECO:0007669"/>
    <property type="project" value="TreeGrafter"/>
</dbReference>
<dbReference type="InterPro" id="IPR043519">
    <property type="entry name" value="NT_sf"/>
</dbReference>
<dbReference type="Proteomes" id="UP000595618">
    <property type="component" value="Chromosome"/>
</dbReference>
<keyword evidence="3" id="KW-0548">Nucleotidyltransferase</keyword>
<evidence type="ECO:0000256" key="1">
    <source>
        <dbReference type="ARBA" id="ARBA00012417"/>
    </source>
</evidence>
<name>A0A7T5RIT4_9BACT</name>
<dbReference type="InterPro" id="IPR002054">
    <property type="entry name" value="DNA-dir_DNA_pol_X"/>
</dbReference>
<dbReference type="InterPro" id="IPR050243">
    <property type="entry name" value="PHP_phosphatase"/>
</dbReference>
<dbReference type="GO" id="GO:0008270">
    <property type="term" value="F:zinc ion binding"/>
    <property type="evidence" value="ECO:0007669"/>
    <property type="project" value="TreeGrafter"/>
</dbReference>
<dbReference type="EMBL" id="CP066690">
    <property type="protein sequence ID" value="QQG44933.1"/>
    <property type="molecule type" value="Genomic_DNA"/>
</dbReference>
<keyword evidence="2" id="KW-0808">Transferase</keyword>
<dbReference type="PRINTS" id="PR00869">
    <property type="entry name" value="DNAPOLX"/>
</dbReference>
<evidence type="ECO:0000259" key="9">
    <source>
        <dbReference type="SMART" id="SM00483"/>
    </source>
</evidence>
<evidence type="ECO:0000256" key="3">
    <source>
        <dbReference type="ARBA" id="ARBA00022695"/>
    </source>
</evidence>
<dbReference type="InterPro" id="IPR003141">
    <property type="entry name" value="Pol/His_phosphatase_N"/>
</dbReference>
<dbReference type="EC" id="2.7.7.7" evidence="1"/>
<keyword evidence="4" id="KW-0227">DNA damage</keyword>
<dbReference type="GO" id="GO:0004527">
    <property type="term" value="F:exonuclease activity"/>
    <property type="evidence" value="ECO:0007669"/>
    <property type="project" value="UniProtKB-KW"/>
</dbReference>
<evidence type="ECO:0000313" key="10">
    <source>
        <dbReference type="EMBL" id="QQG44933.1"/>
    </source>
</evidence>
<dbReference type="Gene3D" id="1.10.150.110">
    <property type="entry name" value="DNA polymerase beta, N-terminal domain-like"/>
    <property type="match status" value="1"/>
</dbReference>
<dbReference type="Gene3D" id="3.30.460.10">
    <property type="entry name" value="Beta Polymerase, domain 2"/>
    <property type="match status" value="1"/>
</dbReference>
<dbReference type="GO" id="GO:0003887">
    <property type="term" value="F:DNA-directed DNA polymerase activity"/>
    <property type="evidence" value="ECO:0007669"/>
    <property type="project" value="UniProtKB-KW"/>
</dbReference>
<organism evidence="10 11">
    <name type="scientific">Candidatus Sungiibacteriota bacterium</name>
    <dbReference type="NCBI Taxonomy" id="2750080"/>
    <lineage>
        <taxon>Bacteria</taxon>
        <taxon>Candidatus Sungiibacteriota</taxon>
    </lineage>
</organism>
<dbReference type="AlphaFoldDB" id="A0A7T5RIT4"/>
<comment type="catalytic activity">
    <reaction evidence="7">
        <text>DNA(n) + a 2'-deoxyribonucleoside 5'-triphosphate = DNA(n+1) + diphosphate</text>
        <dbReference type="Rhea" id="RHEA:22508"/>
        <dbReference type="Rhea" id="RHEA-COMP:17339"/>
        <dbReference type="Rhea" id="RHEA-COMP:17340"/>
        <dbReference type="ChEBI" id="CHEBI:33019"/>
        <dbReference type="ChEBI" id="CHEBI:61560"/>
        <dbReference type="ChEBI" id="CHEBI:173112"/>
        <dbReference type="EC" id="2.7.7.7"/>
    </reaction>
</comment>
<dbReference type="InterPro" id="IPR029398">
    <property type="entry name" value="PolB_thumb"/>
</dbReference>
<dbReference type="InterPro" id="IPR022312">
    <property type="entry name" value="DNA_pol_X"/>
</dbReference>
<dbReference type="Pfam" id="PF14716">
    <property type="entry name" value="HHH_8"/>
    <property type="match status" value="1"/>
</dbReference>
<dbReference type="NCBIfam" id="NF006375">
    <property type="entry name" value="PRK08609.1"/>
    <property type="match status" value="1"/>
</dbReference>
<evidence type="ECO:0000259" key="8">
    <source>
        <dbReference type="SMART" id="SM00481"/>
    </source>
</evidence>
<dbReference type="SUPFAM" id="SSF158702">
    <property type="entry name" value="Sec63 N-terminal domain-like"/>
    <property type="match status" value="1"/>
</dbReference>
<dbReference type="InterPro" id="IPR027421">
    <property type="entry name" value="DNA_pol_lamdba_lyase_dom_sf"/>
</dbReference>
<dbReference type="CDD" id="cd07436">
    <property type="entry name" value="PHP_PolX"/>
    <property type="match status" value="1"/>
</dbReference>
<dbReference type="InterPro" id="IPR016195">
    <property type="entry name" value="Pol/histidinol_Pase-like"/>
</dbReference>
<keyword evidence="6" id="KW-0234">DNA repair</keyword>
<dbReference type="Pfam" id="PF14791">
    <property type="entry name" value="DNA_pol_B_thumb"/>
    <property type="match status" value="1"/>
</dbReference>
<dbReference type="InterPro" id="IPR047967">
    <property type="entry name" value="PolX_PHP"/>
</dbReference>
<dbReference type="PRINTS" id="PR00870">
    <property type="entry name" value="DNAPOLXBETA"/>
</dbReference>
<dbReference type="CDD" id="cd00141">
    <property type="entry name" value="NT_POLXc"/>
    <property type="match status" value="1"/>
</dbReference>
<accession>A0A7T5RIT4</accession>
<proteinExistence type="predicted"/>
<dbReference type="Gene3D" id="1.10.150.20">
    <property type="entry name" value="5' to 3' exonuclease, C-terminal subdomain"/>
    <property type="match status" value="1"/>
</dbReference>
<keyword evidence="10" id="KW-0540">Nuclease</keyword>
<keyword evidence="10" id="KW-0269">Exonuclease</keyword>
<dbReference type="Gene3D" id="3.30.210.10">
    <property type="entry name" value="DNA polymerase, thumb domain"/>
    <property type="match status" value="1"/>
</dbReference>
<dbReference type="InterPro" id="IPR037160">
    <property type="entry name" value="DNA_Pol_thumb_sf"/>
</dbReference>
<dbReference type="SMART" id="SM00481">
    <property type="entry name" value="POLIIIAc"/>
    <property type="match status" value="1"/>
</dbReference>
<dbReference type="GO" id="GO:0042578">
    <property type="term" value="F:phosphoric ester hydrolase activity"/>
    <property type="evidence" value="ECO:0007669"/>
    <property type="project" value="TreeGrafter"/>
</dbReference>
<sequence>MTNQEIAKILQEMAALYEMEGVEFKPRAYEKAALGVEALDTEVKEIYKKGGLKALEEVPGVGRGIAYHMEMLLKKGSFPEYTRLKKKIPVRISELTSVEGVGPKMAKVLWQKLKIRSLADLEKAARAGKIRKLENFGEKSEQKILKGIGFLKKSGGRQILGFILPEIRNLEKMIQFFPEVDEAIVCGSVRRRKETIGDIDILATSSKPQKVMDRFLGLPFIAHVYGKGPTKTNVKLRRFSRSSDPASGLKNGLDADLRVVPKKSFGAAVNYFTGSKDHNIALREIAIKKGWKLNEYGLFAGSRTSLRKSDFLAGRTEEELYRKLGLRYIEPEMRENTGEIESSRQNKLPKLIGYGDLKGDLQVQTNWTDGENSIEEMARAAKEAGLEYIAITDHTRSLAMTGGADEKKLLRQMREIDEINQKLKAKSYKLHVLKGAEVNIGKDGSLDIKDEVLKKLDVVGAAVHSHFNLSRSEQTKRLIRAMENPNVDIIFHLTGRIINRREPIDVDIDEIVKAAKRTKTILEIDAYPDRLDIKDEYIRKCVEAGVKMSIDSDAHSAQHYKYLEIGIAQARRGWAEKKDIINAWPLEKMKDFLRDA</sequence>
<dbReference type="SUPFAM" id="SSF89550">
    <property type="entry name" value="PHP domain-like"/>
    <property type="match status" value="1"/>
</dbReference>
<evidence type="ECO:0000256" key="5">
    <source>
        <dbReference type="ARBA" id="ARBA00022932"/>
    </source>
</evidence>
<dbReference type="InterPro" id="IPR002008">
    <property type="entry name" value="DNA_pol_X_beta-like"/>
</dbReference>